<dbReference type="STRING" id="139420.A0A371DQZ8"/>
<dbReference type="OrthoDB" id="809632at2759"/>
<name>A0A371DQZ8_9APHY</name>
<dbReference type="PANTHER" id="PTHR43205">
    <property type="entry name" value="PROSTAGLANDIN REDUCTASE"/>
    <property type="match status" value="1"/>
</dbReference>
<accession>A0A371DQZ8</accession>
<dbReference type="InterPro" id="IPR011032">
    <property type="entry name" value="GroES-like_sf"/>
</dbReference>
<evidence type="ECO:0000259" key="2">
    <source>
        <dbReference type="SMART" id="SM00829"/>
    </source>
</evidence>
<dbReference type="GO" id="GO:0016628">
    <property type="term" value="F:oxidoreductase activity, acting on the CH-CH group of donors, NAD or NADP as acceptor"/>
    <property type="evidence" value="ECO:0007669"/>
    <property type="project" value="InterPro"/>
</dbReference>
<evidence type="ECO:0000313" key="3">
    <source>
        <dbReference type="EMBL" id="RDX54973.1"/>
    </source>
</evidence>
<evidence type="ECO:0000313" key="4">
    <source>
        <dbReference type="Proteomes" id="UP000256964"/>
    </source>
</evidence>
<protein>
    <submittedName>
        <fullName evidence="3">NAD-P-binding protein</fullName>
    </submittedName>
</protein>
<dbReference type="Gene3D" id="3.40.50.720">
    <property type="entry name" value="NAD(P)-binding Rossmann-like Domain"/>
    <property type="match status" value="1"/>
</dbReference>
<dbReference type="PANTHER" id="PTHR43205:SF7">
    <property type="entry name" value="PROSTAGLANDIN REDUCTASE 1"/>
    <property type="match status" value="1"/>
</dbReference>
<dbReference type="AlphaFoldDB" id="A0A371DQZ8"/>
<dbReference type="Pfam" id="PF00107">
    <property type="entry name" value="ADH_zinc_N"/>
    <property type="match status" value="1"/>
</dbReference>
<dbReference type="SMART" id="SM00829">
    <property type="entry name" value="PKS_ER"/>
    <property type="match status" value="1"/>
</dbReference>
<keyword evidence="1" id="KW-0560">Oxidoreductase</keyword>
<dbReference type="Pfam" id="PF16884">
    <property type="entry name" value="ADH_N_2"/>
    <property type="match status" value="1"/>
</dbReference>
<dbReference type="InterPro" id="IPR013149">
    <property type="entry name" value="ADH-like_C"/>
</dbReference>
<keyword evidence="4" id="KW-1185">Reference proteome</keyword>
<dbReference type="InterPro" id="IPR036291">
    <property type="entry name" value="NAD(P)-bd_dom_sf"/>
</dbReference>
<reference evidence="3 4" key="1">
    <citation type="journal article" date="2018" name="Biotechnol. Biofuels">
        <title>Integrative visual omics of the white-rot fungus Polyporus brumalis exposes the biotechnological potential of its oxidative enzymes for delignifying raw plant biomass.</title>
        <authorList>
            <person name="Miyauchi S."/>
            <person name="Rancon A."/>
            <person name="Drula E."/>
            <person name="Hage H."/>
            <person name="Chaduli D."/>
            <person name="Favel A."/>
            <person name="Grisel S."/>
            <person name="Henrissat B."/>
            <person name="Herpoel-Gimbert I."/>
            <person name="Ruiz-Duenas F.J."/>
            <person name="Chevret D."/>
            <person name="Hainaut M."/>
            <person name="Lin J."/>
            <person name="Wang M."/>
            <person name="Pangilinan J."/>
            <person name="Lipzen A."/>
            <person name="Lesage-Meessen L."/>
            <person name="Navarro D."/>
            <person name="Riley R."/>
            <person name="Grigoriev I.V."/>
            <person name="Zhou S."/>
            <person name="Raouche S."/>
            <person name="Rosso M.N."/>
        </authorList>
    </citation>
    <scope>NUCLEOTIDE SEQUENCE [LARGE SCALE GENOMIC DNA]</scope>
    <source>
        <strain evidence="3 4">BRFM 1820</strain>
    </source>
</reference>
<dbReference type="Proteomes" id="UP000256964">
    <property type="component" value="Unassembled WGS sequence"/>
</dbReference>
<sequence length="352" mass="37969">MATVTNGRLLFNEVPEGYPVPGKTTVYDESSKIDLENVALHGGFLVKVLVLSIDPYLRGRMRHAEISTYIAPFTVGEPLANFGVGVVIRSESPAVKSGDHLYGIYPFVQYTVQNNAQAFRVIDNKLNLPLSAYIGVCGMPGETAYYAWKEYASPNDIADRLSTQGDVVFVSTAAGPVGATVVQLAKADGLKVIASAGSDDKVAFATSIGADVAFNYKTVSTRKILEKEGPSTCTYWDNVGGETLEAAIEYAGKGARFIECGMISAYNTKTPYGVANLINIIAQEIHIYGSVVSSLRNKYVEEFYSQFVPRVASGDIKYKEHLVRGLENAGEAILDVQSGKNFGKCVVVVAEE</sequence>
<gene>
    <name evidence="3" type="ORF">OH76DRAFT_1340294</name>
</gene>
<organism evidence="3 4">
    <name type="scientific">Lentinus brumalis</name>
    <dbReference type="NCBI Taxonomy" id="2498619"/>
    <lineage>
        <taxon>Eukaryota</taxon>
        <taxon>Fungi</taxon>
        <taxon>Dikarya</taxon>
        <taxon>Basidiomycota</taxon>
        <taxon>Agaricomycotina</taxon>
        <taxon>Agaricomycetes</taxon>
        <taxon>Polyporales</taxon>
        <taxon>Polyporaceae</taxon>
        <taxon>Lentinus</taxon>
    </lineage>
</organism>
<dbReference type="SUPFAM" id="SSF51735">
    <property type="entry name" value="NAD(P)-binding Rossmann-fold domains"/>
    <property type="match status" value="1"/>
</dbReference>
<dbReference type="Gene3D" id="3.90.180.10">
    <property type="entry name" value="Medium-chain alcohol dehydrogenases, catalytic domain"/>
    <property type="match status" value="1"/>
</dbReference>
<dbReference type="CDD" id="cd05288">
    <property type="entry name" value="PGDH"/>
    <property type="match status" value="1"/>
</dbReference>
<feature type="domain" description="Enoyl reductase (ER)" evidence="2">
    <location>
        <begin position="59"/>
        <end position="347"/>
    </location>
</feature>
<proteinExistence type="predicted"/>
<dbReference type="SUPFAM" id="SSF50129">
    <property type="entry name" value="GroES-like"/>
    <property type="match status" value="1"/>
</dbReference>
<dbReference type="InterPro" id="IPR041694">
    <property type="entry name" value="ADH_N_2"/>
</dbReference>
<dbReference type="InterPro" id="IPR020843">
    <property type="entry name" value="ER"/>
</dbReference>
<evidence type="ECO:0000256" key="1">
    <source>
        <dbReference type="ARBA" id="ARBA00023002"/>
    </source>
</evidence>
<dbReference type="InterPro" id="IPR045010">
    <property type="entry name" value="MDR_fam"/>
</dbReference>
<dbReference type="EMBL" id="KZ857383">
    <property type="protein sequence ID" value="RDX54973.1"/>
    <property type="molecule type" value="Genomic_DNA"/>
</dbReference>